<dbReference type="SMART" id="SM00380">
    <property type="entry name" value="AP2"/>
    <property type="match status" value="1"/>
</dbReference>
<evidence type="ECO:0000256" key="1">
    <source>
        <dbReference type="ARBA" id="ARBA00004123"/>
    </source>
</evidence>
<keyword evidence="2" id="KW-0936">Ethylene signaling pathway</keyword>
<dbReference type="Gene3D" id="3.30.730.10">
    <property type="entry name" value="AP2/ERF domain"/>
    <property type="match status" value="1"/>
</dbReference>
<dbReference type="CDD" id="cd00018">
    <property type="entry name" value="AP2"/>
    <property type="match status" value="1"/>
</dbReference>
<dbReference type="InterPro" id="IPR001471">
    <property type="entry name" value="AP2/ERF_dom"/>
</dbReference>
<dbReference type="FunFam" id="3.30.730.10:FF:000001">
    <property type="entry name" value="Ethylene-responsive transcription factor 2"/>
    <property type="match status" value="1"/>
</dbReference>
<comment type="caution">
    <text evidence="11">The sequence shown here is derived from an EMBL/GenBank/DDBJ whole genome shotgun (WGS) entry which is preliminary data.</text>
</comment>
<evidence type="ECO:0000313" key="11">
    <source>
        <dbReference type="EMBL" id="KAI9161374.1"/>
    </source>
</evidence>
<dbReference type="PROSITE" id="PS51032">
    <property type="entry name" value="AP2_ERF"/>
    <property type="match status" value="1"/>
</dbReference>
<feature type="region of interest" description="Disordered" evidence="9">
    <location>
        <begin position="43"/>
        <end position="70"/>
    </location>
</feature>
<feature type="domain" description="AP2/ERF" evidence="10">
    <location>
        <begin position="111"/>
        <end position="169"/>
    </location>
</feature>
<dbReference type="InterPro" id="IPR036955">
    <property type="entry name" value="AP2/ERF_dom_sf"/>
</dbReference>
<feature type="region of interest" description="Disordered" evidence="9">
    <location>
        <begin position="170"/>
        <end position="234"/>
    </location>
</feature>
<keyword evidence="3" id="KW-0805">Transcription regulation</keyword>
<evidence type="ECO:0000256" key="3">
    <source>
        <dbReference type="ARBA" id="ARBA00023015"/>
    </source>
</evidence>
<dbReference type="InterPro" id="IPR016177">
    <property type="entry name" value="DNA-bd_dom_sf"/>
</dbReference>
<dbReference type="PANTHER" id="PTHR31190">
    <property type="entry name" value="DNA-BINDING DOMAIN"/>
    <property type="match status" value="1"/>
</dbReference>
<evidence type="ECO:0000256" key="4">
    <source>
        <dbReference type="ARBA" id="ARBA00023125"/>
    </source>
</evidence>
<dbReference type="Pfam" id="PF00847">
    <property type="entry name" value="AP2"/>
    <property type="match status" value="1"/>
</dbReference>
<keyword evidence="4" id="KW-0238">DNA-binding</keyword>
<dbReference type="GO" id="GO:0003700">
    <property type="term" value="F:DNA-binding transcription factor activity"/>
    <property type="evidence" value="ECO:0007669"/>
    <property type="project" value="InterPro"/>
</dbReference>
<dbReference type="PRINTS" id="PR00367">
    <property type="entry name" value="ETHRSPELEMNT"/>
</dbReference>
<organism evidence="11 12">
    <name type="scientific">Acer negundo</name>
    <name type="common">Box elder</name>
    <dbReference type="NCBI Taxonomy" id="4023"/>
    <lineage>
        <taxon>Eukaryota</taxon>
        <taxon>Viridiplantae</taxon>
        <taxon>Streptophyta</taxon>
        <taxon>Embryophyta</taxon>
        <taxon>Tracheophyta</taxon>
        <taxon>Spermatophyta</taxon>
        <taxon>Magnoliopsida</taxon>
        <taxon>eudicotyledons</taxon>
        <taxon>Gunneridae</taxon>
        <taxon>Pentapetalae</taxon>
        <taxon>rosids</taxon>
        <taxon>malvids</taxon>
        <taxon>Sapindales</taxon>
        <taxon>Sapindaceae</taxon>
        <taxon>Hippocastanoideae</taxon>
        <taxon>Acereae</taxon>
        <taxon>Acer</taxon>
    </lineage>
</organism>
<evidence type="ECO:0000256" key="8">
    <source>
        <dbReference type="ARBA" id="ARBA00024343"/>
    </source>
</evidence>
<reference evidence="11" key="1">
    <citation type="journal article" date="2022" name="Plant J.">
        <title>Strategies of tolerance reflected in two North American maple genomes.</title>
        <authorList>
            <person name="McEvoy S.L."/>
            <person name="Sezen U.U."/>
            <person name="Trouern-Trend A."/>
            <person name="McMahon S.M."/>
            <person name="Schaberg P.G."/>
            <person name="Yang J."/>
            <person name="Wegrzyn J.L."/>
            <person name="Swenson N.G."/>
        </authorList>
    </citation>
    <scope>NUCLEOTIDE SEQUENCE</scope>
    <source>
        <strain evidence="11">91603</strain>
    </source>
</reference>
<feature type="compositionally biased region" description="Acidic residues" evidence="9">
    <location>
        <begin position="206"/>
        <end position="222"/>
    </location>
</feature>
<evidence type="ECO:0000256" key="2">
    <source>
        <dbReference type="ARBA" id="ARBA00022745"/>
    </source>
</evidence>
<reference evidence="11" key="2">
    <citation type="submission" date="2023-02" db="EMBL/GenBank/DDBJ databases">
        <authorList>
            <person name="Swenson N.G."/>
            <person name="Wegrzyn J.L."/>
            <person name="Mcevoy S.L."/>
        </authorList>
    </citation>
    <scope>NUCLEOTIDE SEQUENCE</scope>
    <source>
        <strain evidence="11">91603</strain>
        <tissue evidence="11">Leaf</tissue>
    </source>
</reference>
<evidence type="ECO:0000256" key="9">
    <source>
        <dbReference type="SAM" id="MobiDB-lite"/>
    </source>
</evidence>
<name>A0AAD5IEI7_ACENE</name>
<keyword evidence="6" id="KW-0804">Transcription</keyword>
<evidence type="ECO:0000259" key="10">
    <source>
        <dbReference type="PROSITE" id="PS51032"/>
    </source>
</evidence>
<evidence type="ECO:0000256" key="5">
    <source>
        <dbReference type="ARBA" id="ARBA00023159"/>
    </source>
</evidence>
<keyword evidence="7" id="KW-0539">Nucleus</keyword>
<proteinExistence type="inferred from homology"/>
<evidence type="ECO:0000256" key="7">
    <source>
        <dbReference type="ARBA" id="ARBA00023242"/>
    </source>
</evidence>
<evidence type="ECO:0000256" key="6">
    <source>
        <dbReference type="ARBA" id="ARBA00023163"/>
    </source>
</evidence>
<accession>A0AAD5IEI7</accession>
<dbReference type="GO" id="GO:0006950">
    <property type="term" value="P:response to stress"/>
    <property type="evidence" value="ECO:0007669"/>
    <property type="project" value="UniProtKB-ARBA"/>
</dbReference>
<keyword evidence="5" id="KW-0010">Activator</keyword>
<dbReference type="GO" id="GO:0005634">
    <property type="term" value="C:nucleus"/>
    <property type="evidence" value="ECO:0007669"/>
    <property type="project" value="UniProtKB-SubCell"/>
</dbReference>
<dbReference type="SUPFAM" id="SSF54171">
    <property type="entry name" value="DNA-binding domain"/>
    <property type="match status" value="1"/>
</dbReference>
<comment type="subcellular location">
    <subcellularLocation>
        <location evidence="1">Nucleus</location>
    </subcellularLocation>
</comment>
<keyword evidence="12" id="KW-1185">Reference proteome</keyword>
<gene>
    <name evidence="11" type="ORF">LWI28_016777</name>
</gene>
<dbReference type="InterPro" id="IPR044808">
    <property type="entry name" value="ERF_plant"/>
</dbReference>
<evidence type="ECO:0000313" key="12">
    <source>
        <dbReference type="Proteomes" id="UP001064489"/>
    </source>
</evidence>
<dbReference type="PANTHER" id="PTHR31190:SF499">
    <property type="entry name" value="ETHYLENE-RESPONSIVE TRANSCRIPTION FACTOR ERF105"/>
    <property type="match status" value="1"/>
</dbReference>
<sequence length="234" mass="26506">MTSFQESSSLEFIRQFLLGDFTASIDDHYQDDPFFASFLQPCFSSMSRPQPEPGPKPEPEPEPDSPTPLISTCYHVKPEAINDLVLVTPDPLVSEPVLDREVTVTETERKHYRGVRRRPWGKYAAEIRDPTRKGSRVWLGTFDSDVDAAKAYDCAAFKLRGRKAILNFPLEAGKSGPPANAGRKRRREPRIEMEESRTGGGGELTWEAEDEEVEEEEEEEEEKPYNGKRVAKSD</sequence>
<dbReference type="Proteomes" id="UP001064489">
    <property type="component" value="Chromosome 2"/>
</dbReference>
<dbReference type="EMBL" id="JAJSOW010000106">
    <property type="protein sequence ID" value="KAI9161374.1"/>
    <property type="molecule type" value="Genomic_DNA"/>
</dbReference>
<protein>
    <recommendedName>
        <fullName evidence="10">AP2/ERF domain-containing protein</fullName>
    </recommendedName>
</protein>
<comment type="similarity">
    <text evidence="8">Belongs to the AP2/ERF transcription factor family. ERF subfamily.</text>
</comment>
<dbReference type="GO" id="GO:0009873">
    <property type="term" value="P:ethylene-activated signaling pathway"/>
    <property type="evidence" value="ECO:0007669"/>
    <property type="project" value="UniProtKB-KW"/>
</dbReference>
<dbReference type="GO" id="GO:0000976">
    <property type="term" value="F:transcription cis-regulatory region binding"/>
    <property type="evidence" value="ECO:0007669"/>
    <property type="project" value="UniProtKB-ARBA"/>
</dbReference>
<dbReference type="AlphaFoldDB" id="A0AAD5IEI7"/>